<dbReference type="CDD" id="cd00616">
    <property type="entry name" value="AHBA_syn"/>
    <property type="match status" value="1"/>
</dbReference>
<keyword evidence="2" id="KW-0032">Aminotransferase</keyword>
<keyword evidence="3" id="KW-1185">Reference proteome</keyword>
<dbReference type="EC" id="2.6.1.-" evidence="2"/>
<dbReference type="InterPro" id="IPR015421">
    <property type="entry name" value="PyrdxlP-dep_Trfase_major"/>
</dbReference>
<dbReference type="SUPFAM" id="SSF53383">
    <property type="entry name" value="PLP-dependent transferases"/>
    <property type="match status" value="1"/>
</dbReference>
<sequence length="386" mass="40786">MTEAAVLSDNPAAGPIPFIDLASQRRRLGTRIDEAIARVLDHGQYIMGPEVKELERRLAAFAGVGHVVSCSSGTDALLLILMAWGIKPGDAVFLPTFTFASTAEVVALLGASPVFCDVLPDTFNLDPDSLEAAIATSRKAGLTPRAVIAVDMFGQPADYRRIGAVARAHGLKLLADAAQSFGASLDGRPVGGLGDATATSFFPAKPLGCYGDGGAVLTDDADLAAVVESLRVHGKGSHKYDNVRIGINGRLDTLQAAVLIEKLDIFADEVAARQAAADRYGRLLAGTVQPPTVVEGAAPVWAQYTLAFDGRDGVAARLKAAGIPTAVYYPLPLHMQTAYRPCPVAPNGLPVAEDLARRVLSLPMHPYLTPEIQERICTALRETLRM</sequence>
<dbReference type="PANTHER" id="PTHR30244:SF42">
    <property type="entry name" value="UDP-2-ACETAMIDO-2-DEOXY-3-OXO-D-GLUCURONATE AMINOTRANSFERASE"/>
    <property type="match status" value="1"/>
</dbReference>
<keyword evidence="1" id="KW-0663">Pyridoxal phosphate</keyword>
<dbReference type="Proteomes" id="UP001227317">
    <property type="component" value="Unassembled WGS sequence"/>
</dbReference>
<dbReference type="EMBL" id="JAUJFI010000136">
    <property type="protein sequence ID" value="MDQ2105338.1"/>
    <property type="molecule type" value="Genomic_DNA"/>
</dbReference>
<dbReference type="PIRSF" id="PIRSF000390">
    <property type="entry name" value="PLP_StrS"/>
    <property type="match status" value="1"/>
</dbReference>
<dbReference type="RefSeq" id="WP_306709801.1">
    <property type="nucleotide sequence ID" value="NZ_JAUJFI010000136.1"/>
</dbReference>
<dbReference type="GO" id="GO:0008483">
    <property type="term" value="F:transaminase activity"/>
    <property type="evidence" value="ECO:0007669"/>
    <property type="project" value="UniProtKB-KW"/>
</dbReference>
<evidence type="ECO:0000256" key="1">
    <source>
        <dbReference type="RuleBase" id="RU004508"/>
    </source>
</evidence>
<comment type="similarity">
    <text evidence="1">Belongs to the DegT/DnrJ/EryC1 family.</text>
</comment>
<evidence type="ECO:0000313" key="3">
    <source>
        <dbReference type="Proteomes" id="UP001227317"/>
    </source>
</evidence>
<accession>A0ABU0WMW5</accession>
<dbReference type="Gene3D" id="3.90.1150.10">
    <property type="entry name" value="Aspartate Aminotransferase, domain 1"/>
    <property type="match status" value="1"/>
</dbReference>
<dbReference type="PANTHER" id="PTHR30244">
    <property type="entry name" value="TRANSAMINASE"/>
    <property type="match status" value="1"/>
</dbReference>
<dbReference type="Gene3D" id="3.40.640.10">
    <property type="entry name" value="Type I PLP-dependent aspartate aminotransferase-like (Major domain)"/>
    <property type="match status" value="1"/>
</dbReference>
<protein>
    <submittedName>
        <fullName evidence="2">DegT/DnrJ/EryC1/StrS family aminotransferase</fullName>
        <ecNumber evidence="2">2.6.1.-</ecNumber>
    </submittedName>
</protein>
<dbReference type="InterPro" id="IPR015424">
    <property type="entry name" value="PyrdxlP-dep_Trfase"/>
</dbReference>
<gene>
    <name evidence="2" type="ORF">QSG27_21750</name>
</gene>
<organism evidence="2 3">
    <name type="scientific">Azospirillum isscasi</name>
    <dbReference type="NCBI Taxonomy" id="3053926"/>
    <lineage>
        <taxon>Bacteria</taxon>
        <taxon>Pseudomonadati</taxon>
        <taxon>Pseudomonadota</taxon>
        <taxon>Alphaproteobacteria</taxon>
        <taxon>Rhodospirillales</taxon>
        <taxon>Azospirillaceae</taxon>
        <taxon>Azospirillum</taxon>
    </lineage>
</organism>
<dbReference type="InterPro" id="IPR000653">
    <property type="entry name" value="DegT/StrS_aminotransferase"/>
</dbReference>
<proteinExistence type="inferred from homology"/>
<dbReference type="InterPro" id="IPR015422">
    <property type="entry name" value="PyrdxlP-dep_Trfase_small"/>
</dbReference>
<reference evidence="2 3" key="1">
    <citation type="submission" date="2023-06" db="EMBL/GenBank/DDBJ databases">
        <title>Azospirillum isscasensis sp.nov, a bacterium isolated from rhizosphere soil of rice.</title>
        <authorList>
            <person name="Wang H."/>
        </authorList>
    </citation>
    <scope>NUCLEOTIDE SEQUENCE [LARGE SCALE GENOMIC DNA]</scope>
    <source>
        <strain evidence="2 3">C340-1</strain>
    </source>
</reference>
<name>A0ABU0WMW5_9PROT</name>
<keyword evidence="2" id="KW-0808">Transferase</keyword>
<dbReference type="Pfam" id="PF01041">
    <property type="entry name" value="DegT_DnrJ_EryC1"/>
    <property type="match status" value="1"/>
</dbReference>
<comment type="caution">
    <text evidence="2">The sequence shown here is derived from an EMBL/GenBank/DDBJ whole genome shotgun (WGS) entry which is preliminary data.</text>
</comment>
<evidence type="ECO:0000313" key="2">
    <source>
        <dbReference type="EMBL" id="MDQ2105338.1"/>
    </source>
</evidence>